<dbReference type="OrthoDB" id="4724445at2"/>
<gene>
    <name evidence="1" type="ORF">AO501_12535</name>
</gene>
<evidence type="ECO:0000313" key="2">
    <source>
        <dbReference type="Proteomes" id="UP000051677"/>
    </source>
</evidence>
<reference evidence="1 2" key="1">
    <citation type="submission" date="2015-10" db="EMBL/GenBank/DDBJ databases">
        <title>Mycobacterium gordonae draft genome assembly.</title>
        <authorList>
            <person name="Ustinova V."/>
            <person name="Smirnova T."/>
            <person name="Blagodatskikh K."/>
            <person name="Varlamov D."/>
            <person name="Larionova E."/>
            <person name="Chernousova L."/>
        </authorList>
    </citation>
    <scope>NUCLEOTIDE SEQUENCE [LARGE SCALE GENOMIC DNA]</scope>
    <source>
        <strain evidence="1 2">CTRI 14-8773</strain>
    </source>
</reference>
<accession>A0A0Q2QJI0</accession>
<evidence type="ECO:0000313" key="1">
    <source>
        <dbReference type="EMBL" id="KQH80013.1"/>
    </source>
</evidence>
<protein>
    <submittedName>
        <fullName evidence="1">Uncharacterized protein</fullName>
    </submittedName>
</protein>
<organism evidence="1 2">
    <name type="scientific">Mycobacterium gordonae</name>
    <dbReference type="NCBI Taxonomy" id="1778"/>
    <lineage>
        <taxon>Bacteria</taxon>
        <taxon>Bacillati</taxon>
        <taxon>Actinomycetota</taxon>
        <taxon>Actinomycetes</taxon>
        <taxon>Mycobacteriales</taxon>
        <taxon>Mycobacteriaceae</taxon>
        <taxon>Mycobacterium</taxon>
    </lineage>
</organism>
<proteinExistence type="predicted"/>
<name>A0A0Q2QJI0_MYCGO</name>
<dbReference type="RefSeq" id="WP_055577108.1">
    <property type="nucleotide sequence ID" value="NZ_LKTM01000050.1"/>
</dbReference>
<sequence>MTELWEQWVGTTTEPITCLKRRAKVQFREERHHLGVSRRRWITYPDVINGVPVVVEMPDNAPTKTCDEGRHDRCGHRLGGPHEGGILLKLGLPGFCWRCGCPCHNDPHRAGRLF</sequence>
<dbReference type="AlphaFoldDB" id="A0A0Q2QJI0"/>
<dbReference type="Proteomes" id="UP000051677">
    <property type="component" value="Unassembled WGS sequence"/>
</dbReference>
<comment type="caution">
    <text evidence="1">The sequence shown here is derived from an EMBL/GenBank/DDBJ whole genome shotgun (WGS) entry which is preliminary data.</text>
</comment>
<dbReference type="EMBL" id="LKTM01000050">
    <property type="protein sequence ID" value="KQH80013.1"/>
    <property type="molecule type" value="Genomic_DNA"/>
</dbReference>